<evidence type="ECO:0000259" key="1">
    <source>
        <dbReference type="PROSITE" id="PS51192"/>
    </source>
</evidence>
<dbReference type="SUPFAM" id="SSF52540">
    <property type="entry name" value="P-loop containing nucleoside triphosphate hydrolases"/>
    <property type="match status" value="1"/>
</dbReference>
<dbReference type="GO" id="GO:0003677">
    <property type="term" value="F:DNA binding"/>
    <property type="evidence" value="ECO:0007669"/>
    <property type="project" value="InterPro"/>
</dbReference>
<reference evidence="2" key="1">
    <citation type="submission" date="2020-05" db="EMBL/GenBank/DDBJ databases">
        <authorList>
            <person name="Chiriac C."/>
            <person name="Salcher M."/>
            <person name="Ghai R."/>
            <person name="Kavagutti S V."/>
        </authorList>
    </citation>
    <scope>NUCLEOTIDE SEQUENCE</scope>
</reference>
<dbReference type="GO" id="GO:0005524">
    <property type="term" value="F:ATP binding"/>
    <property type="evidence" value="ECO:0007669"/>
    <property type="project" value="InterPro"/>
</dbReference>
<dbReference type="Pfam" id="PF08463">
    <property type="entry name" value="EcoEI_R_C"/>
    <property type="match status" value="1"/>
</dbReference>
<protein>
    <submittedName>
        <fullName evidence="2">Unannotated protein</fullName>
    </submittedName>
</protein>
<dbReference type="PANTHER" id="PTHR47396:SF1">
    <property type="entry name" value="ATP-DEPENDENT HELICASE IRC3-RELATED"/>
    <property type="match status" value="1"/>
</dbReference>
<dbReference type="Gene3D" id="3.40.50.300">
    <property type="entry name" value="P-loop containing nucleotide triphosphate hydrolases"/>
    <property type="match status" value="2"/>
</dbReference>
<dbReference type="InterPro" id="IPR014001">
    <property type="entry name" value="Helicase_ATP-bd"/>
</dbReference>
<accession>A0A6J7IHK2</accession>
<dbReference type="PANTHER" id="PTHR47396">
    <property type="entry name" value="TYPE I RESTRICTION ENZYME ECOKI R PROTEIN"/>
    <property type="match status" value="1"/>
</dbReference>
<gene>
    <name evidence="2" type="ORF">UFOPK3684_00914</name>
</gene>
<dbReference type="CDD" id="cd18799">
    <property type="entry name" value="SF2_C_EcoAI-like"/>
    <property type="match status" value="1"/>
</dbReference>
<dbReference type="Gene3D" id="3.90.1570.30">
    <property type="match status" value="1"/>
</dbReference>
<dbReference type="InterPro" id="IPR027417">
    <property type="entry name" value="P-loop_NTPase"/>
</dbReference>
<sequence length="778" mass="88423">MALTESDTRAQHIDPALAQSNWESHLIRREVQITAGRIIGAGRRADPSIADYVLEYKGKRLAVIEAKKWDLPHSEGVSQAIRDAKKLGLPFAFTTNGQMIRQINLETGKEEDVANFPTPDQLWELINEPKNALIDEFREIEFESRGGTEPVRYYQQKAVENVLEGIAKGDDRLLLTLATGTGKTKIAFHIAWKLFQTRWNLQGDKKRRPRILFLADRNILANQAFNEFSPFPEDALKRITPDEVRKDGKVPTNANIFFTIFQTFETESTGVPNFGEYPRDFFDLIIVDECHRGGATEDGNWRAILEYFSPAVQLGLTATPKRRDNVDTYAYFGEPRYIYSLKEGIGDGFLTPFRVRKYATTIDDYTYVSDDTVVAGEPEVGKLYTGADFNRVIIIREREVYRLELLMAKINPNEKTIIFCATQAHALMIRDIINERKTNPNTTYCVRVTADEGSIGDQYLRDFQDNEKTIPTILTTSQKLSTGVDARNIRNIVLMRPINSIIEFKQIIGRGTRLYDGKDFFTIHDFVNASHNFYDPEWDGEPVEPELQPLPGDDPIIDPGPGPVGPVEPPEKREKIVIKLADGKEREFQHMTSKMFYSVDGTPMSLSEFFESLFNTLEMPELFKNEDELRMLWSVPSTRAKLLKQLEDAGFPTSELLSIQELIDAENSDLFDVLEFVKYALKPVTRKSRAKVSRSMIENGLEAKQLEFIDFLISQYVESGVGELEEGKLETLLEIKYADIHQAITVVGNGEVGKVRNLFLTFQKNLYLPHACYSAIAG</sequence>
<dbReference type="GO" id="GO:0006304">
    <property type="term" value="P:DNA modification"/>
    <property type="evidence" value="ECO:0007669"/>
    <property type="project" value="InterPro"/>
</dbReference>
<feature type="domain" description="Helicase ATP-binding" evidence="1">
    <location>
        <begin position="164"/>
        <end position="338"/>
    </location>
</feature>
<dbReference type="GO" id="GO:0005829">
    <property type="term" value="C:cytosol"/>
    <property type="evidence" value="ECO:0007669"/>
    <property type="project" value="TreeGrafter"/>
</dbReference>
<dbReference type="CDD" id="cd18032">
    <property type="entry name" value="DEXHc_RE_I_III_res"/>
    <property type="match status" value="1"/>
</dbReference>
<dbReference type="SMART" id="SM00487">
    <property type="entry name" value="DEXDc"/>
    <property type="match status" value="1"/>
</dbReference>
<dbReference type="PROSITE" id="PS51192">
    <property type="entry name" value="HELICASE_ATP_BIND_1"/>
    <property type="match status" value="1"/>
</dbReference>
<dbReference type="InterPro" id="IPR013670">
    <property type="entry name" value="EcoEI_R_C_dom"/>
</dbReference>
<dbReference type="EMBL" id="CAFBMZ010000062">
    <property type="protein sequence ID" value="CAB4930221.1"/>
    <property type="molecule type" value="Genomic_DNA"/>
</dbReference>
<dbReference type="InterPro" id="IPR006935">
    <property type="entry name" value="Helicase/UvrB_N"/>
</dbReference>
<proteinExistence type="predicted"/>
<dbReference type="GO" id="GO:0016787">
    <property type="term" value="F:hydrolase activity"/>
    <property type="evidence" value="ECO:0007669"/>
    <property type="project" value="InterPro"/>
</dbReference>
<dbReference type="InterPro" id="IPR050742">
    <property type="entry name" value="Helicase_Restrict-Modif_Enz"/>
</dbReference>
<name>A0A6J7IHK2_9ZZZZ</name>
<dbReference type="InterPro" id="IPR001650">
    <property type="entry name" value="Helicase_C-like"/>
</dbReference>
<dbReference type="AlphaFoldDB" id="A0A6J7IHK2"/>
<organism evidence="2">
    <name type="scientific">freshwater metagenome</name>
    <dbReference type="NCBI Taxonomy" id="449393"/>
    <lineage>
        <taxon>unclassified sequences</taxon>
        <taxon>metagenomes</taxon>
        <taxon>ecological metagenomes</taxon>
    </lineage>
</organism>
<dbReference type="Pfam" id="PF00271">
    <property type="entry name" value="Helicase_C"/>
    <property type="match status" value="1"/>
</dbReference>
<dbReference type="NCBIfam" id="NF046051">
    <property type="entry name" value="restrict_EcoAI"/>
    <property type="match status" value="1"/>
</dbReference>
<dbReference type="Pfam" id="PF04851">
    <property type="entry name" value="ResIII"/>
    <property type="match status" value="1"/>
</dbReference>
<evidence type="ECO:0000313" key="2">
    <source>
        <dbReference type="EMBL" id="CAB4930221.1"/>
    </source>
</evidence>